<dbReference type="AlphaFoldDB" id="A0A1E5VVY5"/>
<reference evidence="3 4" key="1">
    <citation type="submission" date="2016-09" db="EMBL/GenBank/DDBJ databases">
        <title>The draft genome of Dichanthelium oligosanthes: A C3 panicoid grass species.</title>
        <authorList>
            <person name="Studer A.J."/>
            <person name="Schnable J.C."/>
            <person name="Brutnell T.P."/>
        </authorList>
    </citation>
    <scope>NUCLEOTIDE SEQUENCE [LARGE SCALE GENOMIC DNA]</scope>
    <source>
        <strain evidence="4">cv. Kellogg 1175</strain>
        <tissue evidence="3">Leaf</tissue>
    </source>
</reference>
<proteinExistence type="predicted"/>
<accession>A0A1E5VVY5</accession>
<dbReference type="InterPro" id="IPR032872">
    <property type="entry name" value="WAK_assoc_C"/>
</dbReference>
<keyword evidence="1" id="KW-0325">Glycoprotein</keyword>
<evidence type="ECO:0000313" key="3">
    <source>
        <dbReference type="EMBL" id="OEL29254.1"/>
    </source>
</evidence>
<evidence type="ECO:0000259" key="2">
    <source>
        <dbReference type="Pfam" id="PF14380"/>
    </source>
</evidence>
<dbReference type="OrthoDB" id="657943at2759"/>
<gene>
    <name evidence="3" type="ORF">BAE44_0009726</name>
</gene>
<organism evidence="3 4">
    <name type="scientific">Dichanthelium oligosanthes</name>
    <dbReference type="NCBI Taxonomy" id="888268"/>
    <lineage>
        <taxon>Eukaryota</taxon>
        <taxon>Viridiplantae</taxon>
        <taxon>Streptophyta</taxon>
        <taxon>Embryophyta</taxon>
        <taxon>Tracheophyta</taxon>
        <taxon>Spermatophyta</taxon>
        <taxon>Magnoliopsida</taxon>
        <taxon>Liliopsida</taxon>
        <taxon>Poales</taxon>
        <taxon>Poaceae</taxon>
        <taxon>PACMAD clade</taxon>
        <taxon>Panicoideae</taxon>
        <taxon>Panicodae</taxon>
        <taxon>Paniceae</taxon>
        <taxon>Dichantheliinae</taxon>
        <taxon>Dichanthelium</taxon>
    </lineage>
</organism>
<dbReference type="Pfam" id="PF14380">
    <property type="entry name" value="WAK_assoc"/>
    <property type="match status" value="1"/>
</dbReference>
<dbReference type="Proteomes" id="UP000095767">
    <property type="component" value="Unassembled WGS sequence"/>
</dbReference>
<comment type="caution">
    <text evidence="3">The sequence shown here is derived from an EMBL/GenBank/DDBJ whole genome shotgun (WGS) entry which is preliminary data.</text>
</comment>
<dbReference type="STRING" id="888268.A0A1E5VVY5"/>
<protein>
    <recommendedName>
        <fullName evidence="2">Wall-associated receptor kinase C-terminal domain-containing protein</fullName>
    </recommendedName>
</protein>
<name>A0A1E5VVY5_9POAL</name>
<keyword evidence="4" id="KW-1185">Reference proteome</keyword>
<dbReference type="EMBL" id="LWDX02028072">
    <property type="protein sequence ID" value="OEL29254.1"/>
    <property type="molecule type" value="Genomic_DNA"/>
</dbReference>
<evidence type="ECO:0000256" key="1">
    <source>
        <dbReference type="ARBA" id="ARBA00023180"/>
    </source>
</evidence>
<feature type="domain" description="Wall-associated receptor kinase C-terminal" evidence="2">
    <location>
        <begin position="45"/>
        <end position="141"/>
    </location>
</feature>
<sequence length="180" mass="19852">MVNASTDLGLSPYRISKKNKELFFLYGDCDRGRERRALQPLARVNCTDDSSSSFALLAGHYTPGDTKPPMPLPVNCNVSVLPVLAYEGAEGEDYQRLMKAGKAGFLLEYTDDGVCAACTESGGQCRVNATTDASKCHCTDGEVWFICGEYVYACDLVICSVGQYHHHVSVWDHQHHHLMI</sequence>
<evidence type="ECO:0000313" key="4">
    <source>
        <dbReference type="Proteomes" id="UP000095767"/>
    </source>
</evidence>